<feature type="region of interest" description="Disordered" evidence="1">
    <location>
        <begin position="196"/>
        <end position="233"/>
    </location>
</feature>
<feature type="domain" description="Glutaredoxin" evidence="2">
    <location>
        <begin position="251"/>
        <end position="316"/>
    </location>
</feature>
<evidence type="ECO:0000313" key="3">
    <source>
        <dbReference type="EMBL" id="KCW50589.1"/>
    </source>
</evidence>
<dbReference type="Pfam" id="PF23733">
    <property type="entry name" value="GRXCR1-2_C"/>
    <property type="match status" value="1"/>
</dbReference>
<evidence type="ECO:0000256" key="1">
    <source>
        <dbReference type="SAM" id="MobiDB-lite"/>
    </source>
</evidence>
<dbReference type="PANTHER" id="PTHR45669">
    <property type="entry name" value="GLUTAREDOXIN DOMAIN-CONTAINING CYSTEINE-RICH PROTEIN CG12206-RELATED"/>
    <property type="match status" value="1"/>
</dbReference>
<dbReference type="EMBL" id="KK198762">
    <property type="protein sequence ID" value="KCW50589.1"/>
    <property type="molecule type" value="Genomic_DNA"/>
</dbReference>
<accession>A0A059AA30</accession>
<dbReference type="STRING" id="71139.A0A059AA30"/>
<dbReference type="eggNOG" id="KOG2824">
    <property type="taxonomic scope" value="Eukaryota"/>
</dbReference>
<dbReference type="PROSITE" id="PS51354">
    <property type="entry name" value="GLUTAREDOXIN_2"/>
    <property type="match status" value="1"/>
</dbReference>
<name>A0A059AA30_EUCGR</name>
<dbReference type="CDD" id="cd03031">
    <property type="entry name" value="GRX_GRX_like"/>
    <property type="match status" value="1"/>
</dbReference>
<feature type="compositionally biased region" description="Basic and acidic residues" evidence="1">
    <location>
        <begin position="196"/>
        <end position="223"/>
    </location>
</feature>
<dbReference type="Gramene" id="KCW50589">
    <property type="protein sequence ID" value="KCW50589"/>
    <property type="gene ID" value="EUGRSUZ_J00303"/>
</dbReference>
<reference evidence="3" key="1">
    <citation type="submission" date="2013-07" db="EMBL/GenBank/DDBJ databases">
        <title>The genome of Eucalyptus grandis.</title>
        <authorList>
            <person name="Schmutz J."/>
            <person name="Hayes R."/>
            <person name="Myburg A."/>
            <person name="Tuskan G."/>
            <person name="Grattapaglia D."/>
            <person name="Rokhsar D.S."/>
        </authorList>
    </citation>
    <scope>NUCLEOTIDE SEQUENCE</scope>
    <source>
        <tissue evidence="3">Leaf extractions</tissue>
    </source>
</reference>
<dbReference type="InterPro" id="IPR036249">
    <property type="entry name" value="Thioredoxin-like_sf"/>
</dbReference>
<dbReference type="Pfam" id="PF00462">
    <property type="entry name" value="Glutaredoxin"/>
    <property type="match status" value="1"/>
</dbReference>
<protein>
    <recommendedName>
        <fullName evidence="2">Glutaredoxin domain-containing protein</fullName>
    </recommendedName>
</protein>
<dbReference type="AlphaFoldDB" id="A0A059AA30"/>
<dbReference type="SUPFAM" id="SSF52833">
    <property type="entry name" value="Thioredoxin-like"/>
    <property type="match status" value="1"/>
</dbReference>
<sequence length="393" mass="43552">MKGVKGKLLKKLKTIKPIGYLKQDTILHLNASDGYVEAFLKNPIMKAQTMLFPKDNSERSLKNQGGVVEAQEPEVIDVTELMKDLDDAEMECGEDEDLENKENIGPNVNGESAFLGKENCENVLVKSELESSPDEAASRLSEAEELPRNSLKTPLSEINVSNFRRPDLNSSTLFDPNLLAAFEQAVKEHIKISQEEMRPRIEAEPGDLEKSCDEPPSKTRRIEEEEEDDDDADPLLAFEEKCPPGGCGAVIFYTTSLRGIRKTFEDCGKIRFLLNSFRILYCERDVSMHTEFKEELWDVLGGKAVPPRVFIKGRYIGGAEQVLGLHEQGKLKKILEGVPIDSSTGPCEGCGGMKFVVCFKCNGSHKLIGEDSPVATICSDCNENGLIICPLCC</sequence>
<organism evidence="3">
    <name type="scientific">Eucalyptus grandis</name>
    <name type="common">Flooded gum</name>
    <dbReference type="NCBI Taxonomy" id="71139"/>
    <lineage>
        <taxon>Eukaryota</taxon>
        <taxon>Viridiplantae</taxon>
        <taxon>Streptophyta</taxon>
        <taxon>Embryophyta</taxon>
        <taxon>Tracheophyta</taxon>
        <taxon>Spermatophyta</taxon>
        <taxon>Magnoliopsida</taxon>
        <taxon>eudicotyledons</taxon>
        <taxon>Gunneridae</taxon>
        <taxon>Pentapetalae</taxon>
        <taxon>rosids</taxon>
        <taxon>malvids</taxon>
        <taxon>Myrtales</taxon>
        <taxon>Myrtaceae</taxon>
        <taxon>Myrtoideae</taxon>
        <taxon>Eucalypteae</taxon>
        <taxon>Eucalyptus</taxon>
    </lineage>
</organism>
<dbReference type="Gene3D" id="3.40.30.10">
    <property type="entry name" value="Glutaredoxin"/>
    <property type="match status" value="1"/>
</dbReference>
<gene>
    <name evidence="3" type="ORF">EUGRSUZ_J00303</name>
</gene>
<dbReference type="PANTHER" id="PTHR45669:SF28">
    <property type="entry name" value="GLUTAREDOXIN DOMAIN-CONTAINING PROTEIN"/>
    <property type="match status" value="1"/>
</dbReference>
<feature type="region of interest" description="Disordered" evidence="1">
    <location>
        <begin position="128"/>
        <end position="148"/>
    </location>
</feature>
<dbReference type="FunCoup" id="A0A059AA30">
    <property type="interactions" value="231"/>
</dbReference>
<dbReference type="KEGG" id="egr:104421165"/>
<evidence type="ECO:0000259" key="2">
    <source>
        <dbReference type="Pfam" id="PF00462"/>
    </source>
</evidence>
<feature type="compositionally biased region" description="Acidic residues" evidence="1">
    <location>
        <begin position="224"/>
        <end position="233"/>
    </location>
</feature>
<dbReference type="OMA" id="CPCEGCA"/>
<dbReference type="InParanoid" id="A0A059AA30"/>
<proteinExistence type="predicted"/>
<dbReference type="OrthoDB" id="423313at2759"/>
<dbReference type="InterPro" id="IPR002109">
    <property type="entry name" value="Glutaredoxin"/>
</dbReference>